<evidence type="ECO:0000313" key="3">
    <source>
        <dbReference type="EMBL" id="MVA54700.1"/>
    </source>
</evidence>
<sequence length="39" mass="4450">MSNNLAIPQNITILQLPPKSSELNPAENIWQFMRDKLAL</sequence>
<evidence type="ECO:0000313" key="5">
    <source>
        <dbReference type="Proteomes" id="UP000440716"/>
    </source>
</evidence>
<organism evidence="2 6">
    <name type="scientific">Agrobacterium vitis</name>
    <name type="common">Rhizobium vitis</name>
    <dbReference type="NCBI Taxonomy" id="373"/>
    <lineage>
        <taxon>Bacteria</taxon>
        <taxon>Pseudomonadati</taxon>
        <taxon>Pseudomonadota</taxon>
        <taxon>Alphaproteobacteria</taxon>
        <taxon>Hyphomicrobiales</taxon>
        <taxon>Rhizobiaceae</taxon>
        <taxon>Rhizobium/Agrobacterium group</taxon>
        <taxon>Agrobacterium</taxon>
    </lineage>
</organism>
<name>A0A368NYT9_AGRVI</name>
<gene>
    <name evidence="1" type="ORF">DXT89_03775</name>
    <name evidence="3" type="ORF">GOZ88_01095</name>
    <name evidence="2" type="ORF">GOZ90_12000</name>
</gene>
<accession>A0A368NYT9</accession>
<dbReference type="EMBL" id="QUSG01000002">
    <property type="protein sequence ID" value="KAA3529895.1"/>
    <property type="molecule type" value="Genomic_DNA"/>
</dbReference>
<dbReference type="Proteomes" id="UP000477951">
    <property type="component" value="Unassembled WGS sequence"/>
</dbReference>
<reference evidence="1 4" key="1">
    <citation type="submission" date="2018-08" db="EMBL/GenBank/DDBJ databases">
        <title>Genome sequencing of Agrobacterium vitis strain ICMP 10754.</title>
        <authorList>
            <person name="Visnovsky S.B."/>
            <person name="Pitman A.R."/>
        </authorList>
    </citation>
    <scope>NUCLEOTIDE SEQUENCE [LARGE SCALE GENOMIC DNA]</scope>
    <source>
        <strain evidence="1 4">ICMP 10754</strain>
    </source>
</reference>
<proteinExistence type="predicted"/>
<protein>
    <recommendedName>
        <fullName evidence="7">Tc1-like transposase DDE domain-containing protein</fullName>
    </recommendedName>
</protein>
<dbReference type="Proteomes" id="UP000436911">
    <property type="component" value="Unassembled WGS sequence"/>
</dbReference>
<dbReference type="GO" id="GO:0003676">
    <property type="term" value="F:nucleic acid binding"/>
    <property type="evidence" value="ECO:0007669"/>
    <property type="project" value="InterPro"/>
</dbReference>
<dbReference type="OrthoDB" id="2375382at2"/>
<evidence type="ECO:0000313" key="4">
    <source>
        <dbReference type="Proteomes" id="UP000436911"/>
    </source>
</evidence>
<dbReference type="Proteomes" id="UP000440716">
    <property type="component" value="Unassembled WGS sequence"/>
</dbReference>
<evidence type="ECO:0000313" key="1">
    <source>
        <dbReference type="EMBL" id="KAA3529895.1"/>
    </source>
</evidence>
<dbReference type="EMBL" id="WPHR01000008">
    <property type="protein sequence ID" value="MUZ73405.1"/>
    <property type="molecule type" value="Genomic_DNA"/>
</dbReference>
<comment type="caution">
    <text evidence="2">The sequence shown here is derived from an EMBL/GenBank/DDBJ whole genome shotgun (WGS) entry which is preliminary data.</text>
</comment>
<dbReference type="EMBL" id="WPHU01000001">
    <property type="protein sequence ID" value="MVA54700.1"/>
    <property type="molecule type" value="Genomic_DNA"/>
</dbReference>
<dbReference type="Gene3D" id="3.30.420.10">
    <property type="entry name" value="Ribonuclease H-like superfamily/Ribonuclease H"/>
    <property type="match status" value="1"/>
</dbReference>
<reference evidence="5 6" key="2">
    <citation type="submission" date="2019-12" db="EMBL/GenBank/DDBJ databases">
        <title>Whole-genome sequencing of Allorhizobium vitis.</title>
        <authorList>
            <person name="Gan H.M."/>
            <person name="Szegedi E."/>
            <person name="Burr T."/>
            <person name="Savka M.A."/>
        </authorList>
    </citation>
    <scope>NUCLEOTIDE SEQUENCE [LARGE SCALE GENOMIC DNA]</scope>
    <source>
        <strain evidence="3 5">CG415</strain>
        <strain evidence="2 6">CG516</strain>
    </source>
</reference>
<evidence type="ECO:0008006" key="7">
    <source>
        <dbReference type="Google" id="ProtNLM"/>
    </source>
</evidence>
<dbReference type="InterPro" id="IPR036397">
    <property type="entry name" value="RNaseH_sf"/>
</dbReference>
<evidence type="ECO:0000313" key="6">
    <source>
        <dbReference type="Proteomes" id="UP000477951"/>
    </source>
</evidence>
<evidence type="ECO:0000313" key="2">
    <source>
        <dbReference type="EMBL" id="MUZ73405.1"/>
    </source>
</evidence>
<dbReference type="AlphaFoldDB" id="A0A368NYT9"/>